<feature type="region of interest" description="Disordered" evidence="1">
    <location>
        <begin position="34"/>
        <end position="83"/>
    </location>
</feature>
<comment type="caution">
    <text evidence="3">The sequence shown here is derived from an EMBL/GenBank/DDBJ whole genome shotgun (WGS) entry which is preliminary data.</text>
</comment>
<reference evidence="3" key="1">
    <citation type="submission" date="2020-04" db="EMBL/GenBank/DDBJ databases">
        <title>Analysis of mating type loci in Filobasidium floriforme.</title>
        <authorList>
            <person name="Nowrousian M."/>
        </authorList>
    </citation>
    <scope>NUCLEOTIDE SEQUENCE</scope>
    <source>
        <strain evidence="3">CBS 6242</strain>
    </source>
</reference>
<feature type="compositionally biased region" description="Polar residues" evidence="1">
    <location>
        <begin position="64"/>
        <end position="83"/>
    </location>
</feature>
<evidence type="ECO:0000256" key="1">
    <source>
        <dbReference type="SAM" id="MobiDB-lite"/>
    </source>
</evidence>
<evidence type="ECO:0000313" key="3">
    <source>
        <dbReference type="EMBL" id="KAG7529846.1"/>
    </source>
</evidence>
<dbReference type="AlphaFoldDB" id="A0A8K0JGY5"/>
<organism evidence="3 4">
    <name type="scientific">Filobasidium floriforme</name>
    <dbReference type="NCBI Taxonomy" id="5210"/>
    <lineage>
        <taxon>Eukaryota</taxon>
        <taxon>Fungi</taxon>
        <taxon>Dikarya</taxon>
        <taxon>Basidiomycota</taxon>
        <taxon>Agaricomycotina</taxon>
        <taxon>Tremellomycetes</taxon>
        <taxon>Filobasidiales</taxon>
        <taxon>Filobasidiaceae</taxon>
        <taxon>Filobasidium</taxon>
    </lineage>
</organism>
<gene>
    <name evidence="3" type="ORF">FFLO_05386</name>
</gene>
<keyword evidence="2" id="KW-0732">Signal</keyword>
<keyword evidence="4" id="KW-1185">Reference proteome</keyword>
<protein>
    <recommendedName>
        <fullName evidence="5">Secreted protein</fullName>
    </recommendedName>
</protein>
<feature type="compositionally biased region" description="Basic and acidic residues" evidence="1">
    <location>
        <begin position="38"/>
        <end position="59"/>
    </location>
</feature>
<feature type="chain" id="PRO_5035474117" description="Secreted protein" evidence="2">
    <location>
        <begin position="18"/>
        <end position="83"/>
    </location>
</feature>
<evidence type="ECO:0000313" key="4">
    <source>
        <dbReference type="Proteomes" id="UP000812966"/>
    </source>
</evidence>
<dbReference type="EMBL" id="JABELV010000134">
    <property type="protein sequence ID" value="KAG7529846.1"/>
    <property type="molecule type" value="Genomic_DNA"/>
</dbReference>
<accession>A0A8K0JGY5</accession>
<proteinExistence type="predicted"/>
<evidence type="ECO:0008006" key="5">
    <source>
        <dbReference type="Google" id="ProtNLM"/>
    </source>
</evidence>
<name>A0A8K0JGY5_9TREE</name>
<sequence>MLCTAALLCPAFALSHCSETRSLARQGDCAVGSPGRFTAREQQNKQQTKHDRDASDRATRRNPSRLQSSGSRIQVQTRPNRAK</sequence>
<dbReference type="Proteomes" id="UP000812966">
    <property type="component" value="Unassembled WGS sequence"/>
</dbReference>
<evidence type="ECO:0000256" key="2">
    <source>
        <dbReference type="SAM" id="SignalP"/>
    </source>
</evidence>
<feature type="signal peptide" evidence="2">
    <location>
        <begin position="1"/>
        <end position="17"/>
    </location>
</feature>